<proteinExistence type="predicted"/>
<reference evidence="3" key="1">
    <citation type="journal article" date="2019" name="Nat. Commun.">
        <title>The genome of broomcorn millet.</title>
        <authorList>
            <person name="Zou C."/>
            <person name="Miki D."/>
            <person name="Li D."/>
            <person name="Tang Q."/>
            <person name="Xiao L."/>
            <person name="Rajput S."/>
            <person name="Deng P."/>
            <person name="Jia W."/>
            <person name="Huang R."/>
            <person name="Zhang M."/>
            <person name="Sun Y."/>
            <person name="Hu J."/>
            <person name="Fu X."/>
            <person name="Schnable P.S."/>
            <person name="Li F."/>
            <person name="Zhang H."/>
            <person name="Feng B."/>
            <person name="Zhu X."/>
            <person name="Liu R."/>
            <person name="Schnable J.C."/>
            <person name="Zhu J.-K."/>
            <person name="Zhang H."/>
        </authorList>
    </citation>
    <scope>NUCLEOTIDE SEQUENCE [LARGE SCALE GENOMIC DNA]</scope>
</reference>
<evidence type="ECO:0000256" key="1">
    <source>
        <dbReference type="SAM" id="MobiDB-lite"/>
    </source>
</evidence>
<protein>
    <submittedName>
        <fullName evidence="2">Uncharacterized protein</fullName>
    </submittedName>
</protein>
<gene>
    <name evidence="2" type="ORF">C2845_PM02G16660</name>
</gene>
<dbReference type="Proteomes" id="UP000275267">
    <property type="component" value="Unassembled WGS sequence"/>
</dbReference>
<feature type="compositionally biased region" description="Acidic residues" evidence="1">
    <location>
        <begin position="191"/>
        <end position="209"/>
    </location>
</feature>
<dbReference type="EMBL" id="PQIB02000005">
    <property type="protein sequence ID" value="RLN19020.1"/>
    <property type="molecule type" value="Genomic_DNA"/>
</dbReference>
<name>A0A3L6SDA9_PANMI</name>
<organism evidence="2 3">
    <name type="scientific">Panicum miliaceum</name>
    <name type="common">Proso millet</name>
    <name type="synonym">Broomcorn millet</name>
    <dbReference type="NCBI Taxonomy" id="4540"/>
    <lineage>
        <taxon>Eukaryota</taxon>
        <taxon>Viridiplantae</taxon>
        <taxon>Streptophyta</taxon>
        <taxon>Embryophyta</taxon>
        <taxon>Tracheophyta</taxon>
        <taxon>Spermatophyta</taxon>
        <taxon>Magnoliopsida</taxon>
        <taxon>Liliopsida</taxon>
        <taxon>Poales</taxon>
        <taxon>Poaceae</taxon>
        <taxon>PACMAD clade</taxon>
        <taxon>Panicoideae</taxon>
        <taxon>Panicodae</taxon>
        <taxon>Paniceae</taxon>
        <taxon>Panicinae</taxon>
        <taxon>Panicum</taxon>
        <taxon>Panicum sect. Panicum</taxon>
    </lineage>
</organism>
<keyword evidence="3" id="KW-1185">Reference proteome</keyword>
<accession>A0A3L6SDA9</accession>
<comment type="caution">
    <text evidence="2">The sequence shown here is derived from an EMBL/GenBank/DDBJ whole genome shotgun (WGS) entry which is preliminary data.</text>
</comment>
<feature type="region of interest" description="Disordered" evidence="1">
    <location>
        <begin position="168"/>
        <end position="209"/>
    </location>
</feature>
<dbReference type="AlphaFoldDB" id="A0A3L6SDA9"/>
<feature type="compositionally biased region" description="Basic and acidic residues" evidence="1">
    <location>
        <begin position="171"/>
        <end position="190"/>
    </location>
</feature>
<evidence type="ECO:0000313" key="2">
    <source>
        <dbReference type="EMBL" id="RLN19020.1"/>
    </source>
</evidence>
<dbReference type="OrthoDB" id="669288at2759"/>
<evidence type="ECO:0000313" key="3">
    <source>
        <dbReference type="Proteomes" id="UP000275267"/>
    </source>
</evidence>
<sequence>MSEDQRKMIHEVKFDGLLKIACTTIPADFANWLMVECFDAESSDLVFPGRGRISVTSKSVADILNLPNKGDEVKYELDVDAINFIHSKYGIIQGQAPKIEEMMERLKLLGNSVAEVLVFQMDDVNKFVASKVLPQMAIEKKRKIAYAVSKFLSGVSDLLGTFIQDMAEAEDSPRPDLRRSKRRETAKQHENDDEEEDHKDSDYAEDEEE</sequence>